<dbReference type="AlphaFoldDB" id="A0A395XIB8"/>
<comment type="caution">
    <text evidence="9">The sequence shown here is derived from an EMBL/GenBank/DDBJ whole genome shotgun (WGS) entry which is preliminary data.</text>
</comment>
<feature type="active site" description="Proton acceptor" evidence="5">
    <location>
        <position position="49"/>
    </location>
</feature>
<reference evidence="9 10" key="1">
    <citation type="submission" date="2018-08" db="EMBL/GenBank/DDBJ databases">
        <title>A genome reference for cultivated species of the human gut microbiota.</title>
        <authorList>
            <person name="Zou Y."/>
            <person name="Xue W."/>
            <person name="Luo G."/>
        </authorList>
    </citation>
    <scope>NUCLEOTIDE SEQUENCE [LARGE SCALE GENOMIC DNA]</scope>
    <source>
        <strain evidence="9 10">AF13-3LB</strain>
    </source>
</reference>
<feature type="site" description="Important for catalytic activity, responsible for pKa modulation of the active site Glu and correct orientation of both the proton donor and substrate" evidence="6">
    <location>
        <position position="212"/>
    </location>
</feature>
<feature type="active site" description="Proton donor" evidence="5">
    <location>
        <position position="282"/>
    </location>
</feature>
<dbReference type="GO" id="GO:0004553">
    <property type="term" value="F:hydrolase activity, hydrolyzing O-glycosyl compounds"/>
    <property type="evidence" value="ECO:0007669"/>
    <property type="project" value="InterPro"/>
</dbReference>
<dbReference type="Pfam" id="PF04616">
    <property type="entry name" value="Glyco_hydro_43"/>
    <property type="match status" value="1"/>
</dbReference>
<sequence>MRLGSAPLTCTHTTDHPTIHTPVPHKEITMPLHNNHASLINNTAPHIHDPAIVQDHDGSYAVFGTHRMFAHSDDLVHWSPLTNNLTRNPEAELGAIWEQWPASPTNPDLRGNTWAPDVIWNPTMHRWCMYLSLNGDDLRSVIVLLVAEELTGDWTYVGPVVYSGFTGQDIARTDANDVLREAAATSSPMDAARILDVARYMSRKDTRINAIDAAPVLCEDGTMWLAFGSWFAGIWMLRLDPATGLRDRSIRYPLIRDTTGNASVSDPYYGVKIAGGYWNSGEGAYLVQRDGWWFLMLSYGWLGRTGGYQVREFRARSPLGPFVDMHGNPAIALGETPHNETGRTGVRMLSSVHWHDGSDAIEVSQGHNSVLQRNDGRMFLVYHTRFADRFHPDDDEDFDMRVRELVMTDNGWLAVSPALYRGEPMQPVDMADIPGDYDIIIHDPTTCFTGDTDDTGRREGVGIPQAITLQADGRIICGEAVAFSDTNGLTAPRMTDGASTCGLWRFAARARPGLPEDDARPVIGSAHAASDIVMHLNGMPYHMRAGAQPHDAAPSRILLTGVGCNQAVWGVRRG</sequence>
<dbReference type="InterPro" id="IPR023296">
    <property type="entry name" value="Glyco_hydro_beta-prop_sf"/>
</dbReference>
<evidence type="ECO:0000256" key="7">
    <source>
        <dbReference type="RuleBase" id="RU361187"/>
    </source>
</evidence>
<evidence type="ECO:0000256" key="1">
    <source>
        <dbReference type="ARBA" id="ARBA00004834"/>
    </source>
</evidence>
<dbReference type="InterPro" id="IPR006710">
    <property type="entry name" value="Glyco_hydro_43"/>
</dbReference>
<comment type="similarity">
    <text evidence="2 7">Belongs to the glycosyl hydrolase 43 family.</text>
</comment>
<keyword evidence="4 7" id="KW-0326">Glycosidase</keyword>
<evidence type="ECO:0000256" key="3">
    <source>
        <dbReference type="ARBA" id="ARBA00022801"/>
    </source>
</evidence>
<comment type="pathway">
    <text evidence="1">Glycan metabolism; L-arabinan degradation.</text>
</comment>
<proteinExistence type="inferred from homology"/>
<dbReference type="Proteomes" id="UP000265970">
    <property type="component" value="Unassembled WGS sequence"/>
</dbReference>
<evidence type="ECO:0000256" key="6">
    <source>
        <dbReference type="PIRSR" id="PIRSR606710-2"/>
    </source>
</evidence>
<protein>
    <submittedName>
        <fullName evidence="9">Arabinan endo-1,5-alpha-L-arabinosidase</fullName>
    </submittedName>
</protein>
<dbReference type="GO" id="GO:0005975">
    <property type="term" value="P:carbohydrate metabolic process"/>
    <property type="evidence" value="ECO:0007669"/>
    <property type="project" value="InterPro"/>
</dbReference>
<dbReference type="PANTHER" id="PTHR43301">
    <property type="entry name" value="ARABINAN ENDO-1,5-ALPHA-L-ARABINOSIDASE"/>
    <property type="match status" value="1"/>
</dbReference>
<name>A0A395XIB8_9BIFI</name>
<dbReference type="Gene3D" id="2.115.10.20">
    <property type="entry name" value="Glycosyl hydrolase domain, family 43"/>
    <property type="match status" value="1"/>
</dbReference>
<dbReference type="EMBL" id="QRZV01000001">
    <property type="protein sequence ID" value="RGW10954.1"/>
    <property type="molecule type" value="Genomic_DNA"/>
</dbReference>
<keyword evidence="3 7" id="KW-0378">Hydrolase</keyword>
<evidence type="ECO:0000313" key="10">
    <source>
        <dbReference type="Proteomes" id="UP000265970"/>
    </source>
</evidence>
<organism evidence="9 10">
    <name type="scientific">Bifidobacterium pseudolongum</name>
    <dbReference type="NCBI Taxonomy" id="1694"/>
    <lineage>
        <taxon>Bacteria</taxon>
        <taxon>Bacillati</taxon>
        <taxon>Actinomycetota</taxon>
        <taxon>Actinomycetes</taxon>
        <taxon>Bifidobacteriales</taxon>
        <taxon>Bifidobacteriaceae</taxon>
        <taxon>Bifidobacterium</taxon>
    </lineage>
</organism>
<gene>
    <name evidence="9" type="ORF">DWV92_00940</name>
</gene>
<evidence type="ECO:0000256" key="5">
    <source>
        <dbReference type="PIRSR" id="PIRSR606710-1"/>
    </source>
</evidence>
<evidence type="ECO:0000256" key="8">
    <source>
        <dbReference type="SAM" id="MobiDB-lite"/>
    </source>
</evidence>
<dbReference type="SUPFAM" id="SSF75005">
    <property type="entry name" value="Arabinanase/levansucrase/invertase"/>
    <property type="match status" value="1"/>
</dbReference>
<feature type="region of interest" description="Disordered" evidence="8">
    <location>
        <begin position="1"/>
        <end position="22"/>
    </location>
</feature>
<evidence type="ECO:0000256" key="4">
    <source>
        <dbReference type="ARBA" id="ARBA00023295"/>
    </source>
</evidence>
<evidence type="ECO:0000313" key="9">
    <source>
        <dbReference type="EMBL" id="RGW10954.1"/>
    </source>
</evidence>
<feature type="compositionally biased region" description="Basic and acidic residues" evidence="8">
    <location>
        <begin position="13"/>
        <end position="22"/>
    </location>
</feature>
<accession>A0A395XIB8</accession>
<dbReference type="PANTHER" id="PTHR43301:SF3">
    <property type="entry name" value="ARABINAN ENDO-1,5-ALPHA-L-ARABINOSIDASE A-RELATED"/>
    <property type="match status" value="1"/>
</dbReference>
<evidence type="ECO:0000256" key="2">
    <source>
        <dbReference type="ARBA" id="ARBA00009865"/>
    </source>
</evidence>
<dbReference type="InterPro" id="IPR050727">
    <property type="entry name" value="GH43_arabinanases"/>
</dbReference>